<dbReference type="EMBL" id="SNRY01000010">
    <property type="protein sequence ID" value="KAA6351667.1"/>
    <property type="molecule type" value="Genomic_DNA"/>
</dbReference>
<evidence type="ECO:0000256" key="4">
    <source>
        <dbReference type="SAM" id="MobiDB-lite"/>
    </source>
</evidence>
<organism evidence="6">
    <name type="scientific">termite gut metagenome</name>
    <dbReference type="NCBI Taxonomy" id="433724"/>
    <lineage>
        <taxon>unclassified sequences</taxon>
        <taxon>metagenomes</taxon>
        <taxon>organismal metagenomes</taxon>
    </lineage>
</organism>
<comment type="caution">
    <text evidence="6">The sequence shown here is derived from an EMBL/GenBank/DDBJ whole genome shotgun (WGS) entry which is preliminary data.</text>
</comment>
<gene>
    <name evidence="6" type="ORF">EZS27_000938</name>
</gene>
<dbReference type="InterPro" id="IPR029058">
    <property type="entry name" value="AB_hydrolase_fold"/>
</dbReference>
<keyword evidence="1" id="KW-0719">Serine esterase</keyword>
<sequence length="480" mass="54073">MAGTVSAQQGIFPSFPPDNVTSQIDRNQMMEQLGVRFPNLIPASEDPNRPPFTKPGNKPNEWTDDTGYLPQSPVGYTINRTGFGLWLNYTEKPSQVGIYTPINLLKMEDGTAVTSPDLWWSKRRPEVQRLCQQEIWGVIPQTASLLKVSWDVQTVSIADSVFGKFEIRELTGNVDISSYPALKHQPQIKARLFLPVNARNVPVVIQYAWFSFPPHSVYLKECISRGWGFIQMDCNALQPDNGGFLTDYLIGLVNKGNWRKPEDWGTLAAWSWGVSRLIDYFETDDTVDAKRIGITGHSRYGKAALVTMAYEPRLATAYISCSGVGGAAPLRRHWGEDIENVAWESEYHWLAGNFMKWIGPLKEGQYLPRKSELLPVDAYALLSLCAPRPVLVTGGTHDSWADPYGMFLTCRDASPVYQLLGGKGVVMEDRFPVPDKDYTEGNIAYRYHEGGHVDFLDWPVFAKWTEKVLSNPNLLFNIQN</sequence>
<proteinExistence type="predicted"/>
<dbReference type="InterPro" id="IPR054579">
    <property type="entry name" value="GCE-like_dom"/>
</dbReference>
<keyword evidence="3" id="KW-0378">Hydrolase</keyword>
<evidence type="ECO:0000256" key="3">
    <source>
        <dbReference type="ARBA" id="ARBA00022801"/>
    </source>
</evidence>
<reference evidence="6" key="1">
    <citation type="submission" date="2019-03" db="EMBL/GenBank/DDBJ databases">
        <title>Single cell metagenomics reveals metabolic interactions within the superorganism composed of flagellate Streblomastix strix and complex community of Bacteroidetes bacteria on its surface.</title>
        <authorList>
            <person name="Treitli S.C."/>
            <person name="Kolisko M."/>
            <person name="Husnik F."/>
            <person name="Keeling P."/>
            <person name="Hampl V."/>
        </authorList>
    </citation>
    <scope>NUCLEOTIDE SEQUENCE</scope>
    <source>
        <strain evidence="6">STM</strain>
    </source>
</reference>
<dbReference type="Gene3D" id="3.40.50.1820">
    <property type="entry name" value="alpha/beta hydrolase"/>
    <property type="match status" value="1"/>
</dbReference>
<name>A0A5J4T077_9ZZZZ</name>
<evidence type="ECO:0000313" key="6">
    <source>
        <dbReference type="EMBL" id="KAA6351667.1"/>
    </source>
</evidence>
<dbReference type="AlphaFoldDB" id="A0A5J4T077"/>
<evidence type="ECO:0000259" key="5">
    <source>
        <dbReference type="Pfam" id="PF22244"/>
    </source>
</evidence>
<evidence type="ECO:0000256" key="1">
    <source>
        <dbReference type="ARBA" id="ARBA00022487"/>
    </source>
</evidence>
<feature type="domain" description="4-O-methyl-glucuronoyl methylesterase-like" evidence="5">
    <location>
        <begin position="259"/>
        <end position="421"/>
    </location>
</feature>
<dbReference type="SUPFAM" id="SSF53474">
    <property type="entry name" value="alpha/beta-Hydrolases"/>
    <property type="match status" value="1"/>
</dbReference>
<evidence type="ECO:0000256" key="2">
    <source>
        <dbReference type="ARBA" id="ARBA00022729"/>
    </source>
</evidence>
<dbReference type="GO" id="GO:0052689">
    <property type="term" value="F:carboxylic ester hydrolase activity"/>
    <property type="evidence" value="ECO:0007669"/>
    <property type="project" value="UniProtKB-KW"/>
</dbReference>
<accession>A0A5J4T077</accession>
<dbReference type="Pfam" id="PF22244">
    <property type="entry name" value="GCE_fung"/>
    <property type="match status" value="1"/>
</dbReference>
<feature type="region of interest" description="Disordered" evidence="4">
    <location>
        <begin position="40"/>
        <end position="67"/>
    </location>
</feature>
<keyword evidence="2" id="KW-0732">Signal</keyword>
<protein>
    <submittedName>
        <fullName evidence="6">Multidomain esterase</fullName>
    </submittedName>
</protein>